<name>A0A9D4ZLJ0_ADICA</name>
<evidence type="ECO:0000313" key="1">
    <source>
        <dbReference type="EMBL" id="KAI5077621.1"/>
    </source>
</evidence>
<comment type="caution">
    <text evidence="1">The sequence shown here is derived from an EMBL/GenBank/DDBJ whole genome shotgun (WGS) entry which is preliminary data.</text>
</comment>
<gene>
    <name evidence="1" type="ORF">GOP47_0007445</name>
</gene>
<accession>A0A9D4ZLJ0</accession>
<proteinExistence type="predicted"/>
<dbReference type="EMBL" id="JABFUD020000007">
    <property type="protein sequence ID" value="KAI5077621.1"/>
    <property type="molecule type" value="Genomic_DNA"/>
</dbReference>
<dbReference type="AlphaFoldDB" id="A0A9D4ZLJ0"/>
<keyword evidence="2" id="KW-1185">Reference proteome</keyword>
<protein>
    <submittedName>
        <fullName evidence="1">Uncharacterized protein</fullName>
    </submittedName>
</protein>
<reference evidence="1" key="1">
    <citation type="submission" date="2021-01" db="EMBL/GenBank/DDBJ databases">
        <title>Adiantum capillus-veneris genome.</title>
        <authorList>
            <person name="Fang Y."/>
            <person name="Liao Q."/>
        </authorList>
    </citation>
    <scope>NUCLEOTIDE SEQUENCE</scope>
    <source>
        <strain evidence="1">H3</strain>
        <tissue evidence="1">Leaf</tissue>
    </source>
</reference>
<evidence type="ECO:0000313" key="2">
    <source>
        <dbReference type="Proteomes" id="UP000886520"/>
    </source>
</evidence>
<dbReference type="Proteomes" id="UP000886520">
    <property type="component" value="Chromosome 7"/>
</dbReference>
<sequence length="91" mass="9940">MSSLVSRSDFKSGHTNSIGLSVDILASVLTEVFMLPAQTVPAFCKSCLGKLKREGVMKKNSNTGLDLCKNTWAADTADLLHTWRRKTAEPL</sequence>
<organism evidence="1 2">
    <name type="scientific">Adiantum capillus-veneris</name>
    <name type="common">Maidenhair fern</name>
    <dbReference type="NCBI Taxonomy" id="13818"/>
    <lineage>
        <taxon>Eukaryota</taxon>
        <taxon>Viridiplantae</taxon>
        <taxon>Streptophyta</taxon>
        <taxon>Embryophyta</taxon>
        <taxon>Tracheophyta</taxon>
        <taxon>Polypodiopsida</taxon>
        <taxon>Polypodiidae</taxon>
        <taxon>Polypodiales</taxon>
        <taxon>Pteridineae</taxon>
        <taxon>Pteridaceae</taxon>
        <taxon>Vittarioideae</taxon>
        <taxon>Adiantum</taxon>
    </lineage>
</organism>